<accession>A0A2G9Q147</accession>
<gene>
    <name evidence="1" type="ORF">AB205_0085060</name>
</gene>
<dbReference type="Proteomes" id="UP000228934">
    <property type="component" value="Unassembled WGS sequence"/>
</dbReference>
<evidence type="ECO:0000313" key="2">
    <source>
        <dbReference type="Proteomes" id="UP000228934"/>
    </source>
</evidence>
<reference evidence="2" key="1">
    <citation type="journal article" date="2017" name="Nat. Commun.">
        <title>The North American bullfrog draft genome provides insight into hormonal regulation of long noncoding RNA.</title>
        <authorList>
            <person name="Hammond S.A."/>
            <person name="Warren R.L."/>
            <person name="Vandervalk B.P."/>
            <person name="Kucuk E."/>
            <person name="Khan H."/>
            <person name="Gibb E.A."/>
            <person name="Pandoh P."/>
            <person name="Kirk H."/>
            <person name="Zhao Y."/>
            <person name="Jones M."/>
            <person name="Mungall A.J."/>
            <person name="Coope R."/>
            <person name="Pleasance S."/>
            <person name="Moore R.A."/>
            <person name="Holt R.A."/>
            <person name="Round J.M."/>
            <person name="Ohora S."/>
            <person name="Walle B.V."/>
            <person name="Veldhoen N."/>
            <person name="Helbing C.C."/>
            <person name="Birol I."/>
        </authorList>
    </citation>
    <scope>NUCLEOTIDE SEQUENCE [LARGE SCALE GENOMIC DNA]</scope>
</reference>
<organism evidence="1 2">
    <name type="scientific">Aquarana catesbeiana</name>
    <name type="common">American bullfrog</name>
    <name type="synonym">Rana catesbeiana</name>
    <dbReference type="NCBI Taxonomy" id="8400"/>
    <lineage>
        <taxon>Eukaryota</taxon>
        <taxon>Metazoa</taxon>
        <taxon>Chordata</taxon>
        <taxon>Craniata</taxon>
        <taxon>Vertebrata</taxon>
        <taxon>Euteleostomi</taxon>
        <taxon>Amphibia</taxon>
        <taxon>Batrachia</taxon>
        <taxon>Anura</taxon>
        <taxon>Neobatrachia</taxon>
        <taxon>Ranoidea</taxon>
        <taxon>Ranidae</taxon>
        <taxon>Aquarana</taxon>
    </lineage>
</organism>
<dbReference type="AlphaFoldDB" id="A0A2G9Q147"/>
<protein>
    <submittedName>
        <fullName evidence="1">Uncharacterized protein</fullName>
    </submittedName>
</protein>
<dbReference type="EMBL" id="KZ370182">
    <property type="protein sequence ID" value="PIO09297.1"/>
    <property type="molecule type" value="Genomic_DNA"/>
</dbReference>
<proteinExistence type="predicted"/>
<evidence type="ECO:0000313" key="1">
    <source>
        <dbReference type="EMBL" id="PIO09297.1"/>
    </source>
</evidence>
<keyword evidence="2" id="KW-1185">Reference proteome</keyword>
<sequence>MIQCNVRTQQLFPHLDSRALVYCVRPENIFEGNPHRGSSGYLRCLHLWNLHQNVKFCSFVQSEFESCLKKYFF</sequence>
<name>A0A2G9Q147_AQUCT</name>